<dbReference type="InterPro" id="IPR055152">
    <property type="entry name" value="Transketolase-like_C_2"/>
</dbReference>
<keyword evidence="10 20" id="KW-0106">Calcium</keyword>
<evidence type="ECO:0000256" key="13">
    <source>
        <dbReference type="ARBA" id="ARBA00049473"/>
    </source>
</evidence>
<dbReference type="InterPro" id="IPR005478">
    <property type="entry name" value="Transketolase_bac-like"/>
</dbReference>
<comment type="subunit">
    <text evidence="6 20">Homodimer.</text>
</comment>
<comment type="cofactor">
    <cofactor evidence="17">
        <name>thiamine diphosphate</name>
        <dbReference type="ChEBI" id="CHEBI:58937"/>
    </cofactor>
    <text evidence="17">Binds 1 thiamine pyrophosphate per subunit. During the reaction, the substrate forms a covalent intermediate with the cofactor.</text>
</comment>
<keyword evidence="8 20" id="KW-0808">Transferase</keyword>
<feature type="binding site" evidence="16">
    <location>
        <position position="529"/>
    </location>
    <ligand>
        <name>substrate</name>
    </ligand>
</feature>
<dbReference type="FunFam" id="3.40.50.970:FF:000003">
    <property type="entry name" value="Transketolase"/>
    <property type="match status" value="1"/>
</dbReference>
<evidence type="ECO:0000256" key="17">
    <source>
        <dbReference type="PIRSR" id="PIRSR605478-3"/>
    </source>
</evidence>
<feature type="binding site" evidence="17">
    <location>
        <position position="271"/>
    </location>
    <ligand>
        <name>thiamine diphosphate</name>
        <dbReference type="ChEBI" id="CHEBI:58937"/>
    </ligand>
</feature>
<dbReference type="RefSeq" id="WP_072705353.1">
    <property type="nucleotide sequence ID" value="NZ_FMJB01000040.1"/>
</dbReference>
<dbReference type="Pfam" id="PF02779">
    <property type="entry name" value="Transket_pyr"/>
    <property type="match status" value="1"/>
</dbReference>
<evidence type="ECO:0000259" key="21">
    <source>
        <dbReference type="SMART" id="SM00861"/>
    </source>
</evidence>
<evidence type="ECO:0000256" key="4">
    <source>
        <dbReference type="ARBA" id="ARBA00005215"/>
    </source>
</evidence>
<dbReference type="Proteomes" id="UP000184085">
    <property type="component" value="Unassembled WGS sequence"/>
</dbReference>
<keyword evidence="11 18" id="KW-0460">Magnesium</keyword>
<dbReference type="PROSITE" id="PS00802">
    <property type="entry name" value="TRANSKETOLASE_2"/>
    <property type="match status" value="1"/>
</dbReference>
<keyword evidence="12 17" id="KW-0786">Thiamine pyrophosphate</keyword>
<dbReference type="PANTHER" id="PTHR43522:SF2">
    <property type="entry name" value="TRANSKETOLASE 1-RELATED"/>
    <property type="match status" value="1"/>
</dbReference>
<evidence type="ECO:0000256" key="19">
    <source>
        <dbReference type="PIRSR" id="PIRSR605478-5"/>
    </source>
</evidence>
<evidence type="ECO:0000313" key="23">
    <source>
        <dbReference type="Proteomes" id="UP000184085"/>
    </source>
</evidence>
<dbReference type="Gene3D" id="3.40.50.920">
    <property type="match status" value="1"/>
</dbReference>
<feature type="binding site" evidence="16">
    <location>
        <position position="393"/>
    </location>
    <ligand>
        <name>substrate</name>
    </ligand>
</feature>
<dbReference type="InterPro" id="IPR029061">
    <property type="entry name" value="THDP-binding"/>
</dbReference>
<dbReference type="InterPro" id="IPR005474">
    <property type="entry name" value="Transketolase_N"/>
</dbReference>
<feature type="binding site" evidence="17">
    <location>
        <begin position="128"/>
        <end position="130"/>
    </location>
    <ligand>
        <name>thiamine diphosphate</name>
        <dbReference type="ChEBI" id="CHEBI:58937"/>
    </ligand>
</feature>
<evidence type="ECO:0000256" key="20">
    <source>
        <dbReference type="RuleBase" id="RU004996"/>
    </source>
</evidence>
<evidence type="ECO:0000256" key="3">
    <source>
        <dbReference type="ARBA" id="ARBA00004959"/>
    </source>
</evidence>
<comment type="catalytic activity">
    <reaction evidence="13 20">
        <text>D-sedoheptulose 7-phosphate + D-glyceraldehyde 3-phosphate = aldehydo-D-ribose 5-phosphate + D-xylulose 5-phosphate</text>
        <dbReference type="Rhea" id="RHEA:10508"/>
        <dbReference type="ChEBI" id="CHEBI:57483"/>
        <dbReference type="ChEBI" id="CHEBI:57737"/>
        <dbReference type="ChEBI" id="CHEBI:58273"/>
        <dbReference type="ChEBI" id="CHEBI:59776"/>
        <dbReference type="EC" id="2.2.1.1"/>
    </reaction>
</comment>
<evidence type="ECO:0000256" key="6">
    <source>
        <dbReference type="ARBA" id="ARBA00011738"/>
    </source>
</evidence>
<comment type="cofactor">
    <cofactor evidence="2">
        <name>Co(2+)</name>
        <dbReference type="ChEBI" id="CHEBI:48828"/>
    </cofactor>
</comment>
<comment type="cofactor">
    <cofactor evidence="1">
        <name>Ca(2+)</name>
        <dbReference type="ChEBI" id="CHEBI:29108"/>
    </cofactor>
</comment>
<dbReference type="InterPro" id="IPR049557">
    <property type="entry name" value="Transketolase_CS"/>
</dbReference>
<evidence type="ECO:0000256" key="9">
    <source>
        <dbReference type="ARBA" id="ARBA00022723"/>
    </source>
</evidence>
<evidence type="ECO:0000256" key="2">
    <source>
        <dbReference type="ARBA" id="ARBA00001941"/>
    </source>
</evidence>
<gene>
    <name evidence="22" type="primary">tklB1</name>
    <name evidence="22" type="ORF">KARMA_1150</name>
</gene>
<evidence type="ECO:0000256" key="18">
    <source>
        <dbReference type="PIRSR" id="PIRSR605478-4"/>
    </source>
</evidence>
<evidence type="ECO:0000256" key="1">
    <source>
        <dbReference type="ARBA" id="ARBA00001913"/>
    </source>
</evidence>
<dbReference type="GO" id="GO:0004802">
    <property type="term" value="F:transketolase activity"/>
    <property type="evidence" value="ECO:0007669"/>
    <property type="project" value="UniProtKB-UniRule"/>
</dbReference>
<comment type="similarity">
    <text evidence="5 20">Belongs to the transketolase family.</text>
</comment>
<comment type="pathway">
    <text evidence="3">Carbohydrate degradation; pentose phosphate pathway.</text>
</comment>
<keyword evidence="23" id="KW-1185">Reference proteome</keyword>
<dbReference type="SUPFAM" id="SSF52518">
    <property type="entry name" value="Thiamin diphosphate-binding fold (THDP-binding)"/>
    <property type="match status" value="2"/>
</dbReference>
<feature type="binding site" evidence="17">
    <location>
        <position position="79"/>
    </location>
    <ligand>
        <name>thiamine diphosphate</name>
        <dbReference type="ChEBI" id="CHEBI:58937"/>
    </ligand>
</feature>
<dbReference type="Pfam" id="PF00456">
    <property type="entry name" value="Transketolase_N"/>
    <property type="match status" value="1"/>
</dbReference>
<feature type="site" description="Important for catalytic activity" evidence="19">
    <location>
        <position position="271"/>
    </location>
</feature>
<dbReference type="GO" id="GO:0009052">
    <property type="term" value="P:pentose-phosphate shunt, non-oxidative branch"/>
    <property type="evidence" value="ECO:0007669"/>
    <property type="project" value="UniProtKB-ARBA"/>
</dbReference>
<evidence type="ECO:0000256" key="16">
    <source>
        <dbReference type="PIRSR" id="PIRSR605478-2"/>
    </source>
</evidence>
<evidence type="ECO:0000256" key="10">
    <source>
        <dbReference type="ARBA" id="ARBA00022837"/>
    </source>
</evidence>
<dbReference type="PANTHER" id="PTHR43522">
    <property type="entry name" value="TRANSKETOLASE"/>
    <property type="match status" value="1"/>
</dbReference>
<dbReference type="InterPro" id="IPR005475">
    <property type="entry name" value="Transketolase-like_Pyr-bd"/>
</dbReference>
<comment type="cofactor">
    <cofactor evidence="20">
        <name>Mg(2+)</name>
        <dbReference type="ChEBI" id="CHEBI:18420"/>
    </cofactor>
    <cofactor evidence="20">
        <name>Ca(2+)</name>
        <dbReference type="ChEBI" id="CHEBI:29108"/>
    </cofactor>
    <cofactor evidence="20">
        <name>Mn(2+)</name>
        <dbReference type="ChEBI" id="CHEBI:29035"/>
    </cofactor>
    <cofactor evidence="20">
        <name>Co(2+)</name>
        <dbReference type="ChEBI" id="CHEBI:48828"/>
    </cofactor>
    <text evidence="20">Binds 1 Mg(2+) ion per subunit. Can also utilize other divalent metal cations, such as Ca(2+), Mn(2+) and Co(2+).</text>
</comment>
<dbReference type="EC" id="2.2.1.1" evidence="7 14"/>
<evidence type="ECO:0000256" key="5">
    <source>
        <dbReference type="ARBA" id="ARBA00007131"/>
    </source>
</evidence>
<feature type="binding site" evidence="17">
    <location>
        <position position="196"/>
    </location>
    <ligand>
        <name>thiamine diphosphate</name>
        <dbReference type="ChEBI" id="CHEBI:58937"/>
    </ligand>
</feature>
<dbReference type="CDD" id="cd02012">
    <property type="entry name" value="TPP_TK"/>
    <property type="match status" value="1"/>
</dbReference>
<dbReference type="CDD" id="cd07033">
    <property type="entry name" value="TPP_PYR_DXS_TK_like"/>
    <property type="match status" value="1"/>
</dbReference>
<evidence type="ECO:0000256" key="12">
    <source>
        <dbReference type="ARBA" id="ARBA00023052"/>
    </source>
</evidence>
<comment type="function">
    <text evidence="20">Catalyzes the transfer of a two-carbon ketol group from a ketose donor to an aldose acceptor, via a covalent intermediate with the cofactor thiamine pyrophosphate.</text>
</comment>
<organism evidence="22 23">
    <name type="scientific">Donghicola eburneus</name>
    <dbReference type="NCBI Taxonomy" id="393278"/>
    <lineage>
        <taxon>Bacteria</taxon>
        <taxon>Pseudomonadati</taxon>
        <taxon>Pseudomonadota</taxon>
        <taxon>Alphaproteobacteria</taxon>
        <taxon>Rhodobacterales</taxon>
        <taxon>Roseobacteraceae</taxon>
        <taxon>Donghicola</taxon>
    </lineage>
</organism>
<feature type="binding site" evidence="16">
    <location>
        <position position="470"/>
    </location>
    <ligand>
        <name>substrate</name>
    </ligand>
</feature>
<proteinExistence type="inferred from homology"/>
<dbReference type="InterPro" id="IPR009014">
    <property type="entry name" value="Transketo_C/PFOR_II"/>
</dbReference>
<dbReference type="AlphaFoldDB" id="A0A1M4MYW2"/>
<feature type="binding site" evidence="17">
    <location>
        <position position="167"/>
    </location>
    <ligand>
        <name>thiamine diphosphate</name>
        <dbReference type="ChEBI" id="CHEBI:58937"/>
    </ligand>
</feature>
<dbReference type="InterPro" id="IPR033247">
    <property type="entry name" value="Transketolase_fam"/>
</dbReference>
<feature type="site" description="Important for catalytic activity" evidence="19">
    <location>
        <position position="39"/>
    </location>
</feature>
<dbReference type="EMBL" id="FMJB01000040">
    <property type="protein sequence ID" value="SCM66965.1"/>
    <property type="molecule type" value="Genomic_DNA"/>
</dbReference>
<feature type="binding site" evidence="17">
    <location>
        <position position="446"/>
    </location>
    <ligand>
        <name>thiamine diphosphate</name>
        <dbReference type="ChEBI" id="CHEBI:58937"/>
    </ligand>
</feature>
<evidence type="ECO:0000256" key="8">
    <source>
        <dbReference type="ARBA" id="ARBA00022679"/>
    </source>
</evidence>
<feature type="binding site" evidence="18">
    <location>
        <position position="196"/>
    </location>
    <ligand>
        <name>Mg(2+)</name>
        <dbReference type="ChEBI" id="CHEBI:18420"/>
    </ligand>
</feature>
<dbReference type="GO" id="GO:0005829">
    <property type="term" value="C:cytosol"/>
    <property type="evidence" value="ECO:0007669"/>
    <property type="project" value="TreeGrafter"/>
</dbReference>
<keyword evidence="9 18" id="KW-0479">Metal-binding</keyword>
<accession>A0A1M4MYW2</accession>
<comment type="cofactor">
    <cofactor evidence="18">
        <name>Mg(2+)</name>
        <dbReference type="ChEBI" id="CHEBI:18420"/>
    </cofactor>
    <text evidence="18">Binds 1 Mg(2+) ion per subunit. Can also utilize other divalent metal cations, such as Ca(2+), Mn(2+) and Co(2+).</text>
</comment>
<feature type="active site" description="Proton donor" evidence="15">
    <location>
        <position position="420"/>
    </location>
</feature>
<protein>
    <recommendedName>
        <fullName evidence="7 14">Transketolase</fullName>
        <ecNumber evidence="7 14">2.2.1.1</ecNumber>
    </recommendedName>
</protein>
<dbReference type="FunFam" id="3.40.50.970:FF:000004">
    <property type="entry name" value="Transketolase"/>
    <property type="match status" value="1"/>
</dbReference>
<dbReference type="Gene3D" id="3.40.50.970">
    <property type="match status" value="2"/>
</dbReference>
<feature type="binding site" evidence="16">
    <location>
        <position position="482"/>
    </location>
    <ligand>
        <name>substrate</name>
    </ligand>
</feature>
<name>A0A1M4MYW2_9RHOB</name>
<evidence type="ECO:0000256" key="7">
    <source>
        <dbReference type="ARBA" id="ARBA00013152"/>
    </source>
</evidence>
<evidence type="ECO:0000256" key="11">
    <source>
        <dbReference type="ARBA" id="ARBA00022842"/>
    </source>
</evidence>
<dbReference type="Pfam" id="PF22613">
    <property type="entry name" value="Transketolase_C_1"/>
    <property type="match status" value="1"/>
</dbReference>
<feature type="binding site" evidence="18">
    <location>
        <position position="198"/>
    </location>
    <ligand>
        <name>Mg(2+)</name>
        <dbReference type="ChEBI" id="CHEBI:18420"/>
    </ligand>
</feature>
<evidence type="ECO:0000256" key="15">
    <source>
        <dbReference type="PIRSR" id="PIRSR605478-1"/>
    </source>
</evidence>
<feature type="binding site" evidence="16">
    <location>
        <position position="271"/>
    </location>
    <ligand>
        <name>substrate</name>
    </ligand>
</feature>
<evidence type="ECO:0000256" key="14">
    <source>
        <dbReference type="NCBIfam" id="TIGR00232"/>
    </source>
</evidence>
<dbReference type="GO" id="GO:0046872">
    <property type="term" value="F:metal ion binding"/>
    <property type="evidence" value="ECO:0007669"/>
    <property type="project" value="UniProtKB-KW"/>
</dbReference>
<feature type="binding site" evidence="16">
    <location>
        <position position="39"/>
    </location>
    <ligand>
        <name>substrate</name>
    </ligand>
</feature>
<dbReference type="PROSITE" id="PS00801">
    <property type="entry name" value="TRANSKETOLASE_1"/>
    <property type="match status" value="1"/>
</dbReference>
<dbReference type="FunFam" id="3.40.50.920:FF:000003">
    <property type="entry name" value="Transketolase"/>
    <property type="match status" value="1"/>
</dbReference>
<dbReference type="SUPFAM" id="SSF52922">
    <property type="entry name" value="TK C-terminal domain-like"/>
    <property type="match status" value="1"/>
</dbReference>
<sequence length="671" mass="71307">MPKDVLVADKAAIDPATFALANCIRALSIDAVEAAKSGHPGAPMGMADAATVLFKNHLKFDSANPDWPDRDRVVLSNGHASMLLYSLLHLTGYEDMMLDQIKNFRQKGAITAGHPEYGHAKGIETTTGPLGQGIANAVGMAMAERRLADEFGSDVVDHHTYVFLGDGCLQEGIGQEAISLAGHLGLGKLIVLYDDNEITIDGPTSVSFSEDIPARLAACGWHVQSCDGHNPAELDTAITAAKAETTKPSLIAMKTVIGFGAPNKAGTASSHGSPLGGDEAAATKAALGWDAAPFEIPAALLDQWRAIGSRGADARQAWETRLAAKDADTRSEFSRRLTGQLPDAYKTAMAKARADLFANPQKVATRKASQIALEAITPVLPEMIGGSADLTGSNLTRVPAVDSQFTAEKSGRYVGYGVREFAMGAAMNGMLVHGGLRPYGGTFMVFSDYVRNAIRLSALMEIPTVYVMTHDSIGLGEDGPTHQPVEHMASLRAMPNLFSFRPADVVETLECWDIAMRSAKTPSLLALSRQGVPQLRLEETGENLSEKGAYVIRQFGEGRDITLLATGTEVSLAVEAAEALHADGKSVAVVSMPSWELFEAQDDDYKAATLGSAPRIAVEAAGKFGWTRYVAREDDVIGMTSFGASAPAEELYEQFGITKEAIIARAKALMA</sequence>
<feature type="binding site" evidence="16">
    <location>
        <position position="366"/>
    </location>
    <ligand>
        <name>substrate</name>
    </ligand>
</feature>
<dbReference type="NCBIfam" id="TIGR00232">
    <property type="entry name" value="tktlase_bact"/>
    <property type="match status" value="1"/>
</dbReference>
<feature type="domain" description="Transketolase-like pyrimidine-binding" evidence="21">
    <location>
        <begin position="363"/>
        <end position="534"/>
    </location>
</feature>
<reference evidence="23" key="1">
    <citation type="submission" date="2016-09" db="EMBL/GenBank/DDBJ databases">
        <authorList>
            <person name="Wibberg D."/>
        </authorList>
    </citation>
    <scope>NUCLEOTIDE SEQUENCE [LARGE SCALE GENOMIC DNA]</scope>
</reference>
<feature type="binding site" evidence="16">
    <location>
        <position position="478"/>
    </location>
    <ligand>
        <name>substrate</name>
    </ligand>
</feature>
<comment type="pathway">
    <text evidence="4">Carbohydrate biosynthesis; Calvin cycle.</text>
</comment>
<dbReference type="InterPro" id="IPR020826">
    <property type="entry name" value="Transketolase_BS"/>
</dbReference>
<evidence type="ECO:0000313" key="22">
    <source>
        <dbReference type="EMBL" id="SCM66965.1"/>
    </source>
</evidence>
<feature type="binding site" evidence="18">
    <location>
        <position position="166"/>
    </location>
    <ligand>
        <name>Mg(2+)</name>
        <dbReference type="ChEBI" id="CHEBI:18420"/>
    </ligand>
</feature>
<dbReference type="SMART" id="SM00861">
    <property type="entry name" value="Transket_pyr"/>
    <property type="match status" value="1"/>
</dbReference>